<dbReference type="AlphaFoldDB" id="A0A919CHI0"/>
<protein>
    <submittedName>
        <fullName evidence="7">Pyridine nucleotide-disulfide oxidoreductase</fullName>
    </submittedName>
</protein>
<organism evidence="7 8">
    <name type="scientific">Nocardiopsis kunsanensis</name>
    <dbReference type="NCBI Taxonomy" id="141693"/>
    <lineage>
        <taxon>Bacteria</taxon>
        <taxon>Bacillati</taxon>
        <taxon>Actinomycetota</taxon>
        <taxon>Actinomycetes</taxon>
        <taxon>Streptosporangiales</taxon>
        <taxon>Nocardiopsidaceae</taxon>
        <taxon>Nocardiopsis</taxon>
    </lineage>
</organism>
<name>A0A919CHI0_9ACTN</name>
<evidence type="ECO:0000259" key="5">
    <source>
        <dbReference type="Pfam" id="PF07992"/>
    </source>
</evidence>
<keyword evidence="4" id="KW-0560">Oxidoreductase</keyword>
<gene>
    <name evidence="7" type="primary">hcaD</name>
    <name evidence="7" type="ORF">GCM10007147_21440</name>
</gene>
<dbReference type="PANTHER" id="PTHR43557:SF2">
    <property type="entry name" value="RIESKE DOMAIN-CONTAINING PROTEIN-RELATED"/>
    <property type="match status" value="1"/>
</dbReference>
<dbReference type="Pfam" id="PF07992">
    <property type="entry name" value="Pyr_redox_2"/>
    <property type="match status" value="1"/>
</dbReference>
<sequence length="378" mass="39685">MVIAGGSIAAATTAQALRAHGFEGGITLLSDEIHAPYSRVPLSKGVLSGKETLDSAALPELGEDVAVRLGARVTELRPKEQRLVLVGGEHVPYDGLVIATGARPRRLAAPDQTGEYVVRTLEDATRLKGRIGTAESVLVVGGGVLGMEVASTCNELGLAVTVVDRDPPLRRLLGAWLADRVVESAVERGVRFVRAPEGVRLVGSPEVTGVDCGDRRLNADVVVSAVGDIANTDWLAGSGLLHGADLVVDERCRVAPDIVAAGDVTVTRAEDGTVRRSPHWTSAVLQGQAAARSLLDGDAAPVPRADPYYWTEQFGLDIKMSGDIPADTEPTVLAGDPRRGSGLLQWQDRGRPVAAVSMNHRVPVAKLKKLGARASVTA</sequence>
<evidence type="ECO:0000259" key="6">
    <source>
        <dbReference type="Pfam" id="PF14759"/>
    </source>
</evidence>
<dbReference type="InterPro" id="IPR028202">
    <property type="entry name" value="Reductase_C"/>
</dbReference>
<feature type="domain" description="FAD/NAD(P)-binding" evidence="5">
    <location>
        <begin position="2"/>
        <end position="287"/>
    </location>
</feature>
<proteinExistence type="predicted"/>
<dbReference type="EMBL" id="BMXL01000009">
    <property type="protein sequence ID" value="GHD24848.1"/>
    <property type="molecule type" value="Genomic_DNA"/>
</dbReference>
<dbReference type="InterPro" id="IPR023753">
    <property type="entry name" value="FAD/NAD-binding_dom"/>
</dbReference>
<dbReference type="SUPFAM" id="SSF51905">
    <property type="entry name" value="FAD/NAD(P)-binding domain"/>
    <property type="match status" value="2"/>
</dbReference>
<dbReference type="InterPro" id="IPR050446">
    <property type="entry name" value="FAD-oxidoreductase/Apoptosis"/>
</dbReference>
<evidence type="ECO:0000256" key="1">
    <source>
        <dbReference type="ARBA" id="ARBA00001974"/>
    </source>
</evidence>
<evidence type="ECO:0000256" key="4">
    <source>
        <dbReference type="ARBA" id="ARBA00023002"/>
    </source>
</evidence>
<dbReference type="Gene3D" id="3.50.50.60">
    <property type="entry name" value="FAD/NAD(P)-binding domain"/>
    <property type="match status" value="2"/>
</dbReference>
<dbReference type="Pfam" id="PF14759">
    <property type="entry name" value="Reductase_C"/>
    <property type="match status" value="1"/>
</dbReference>
<keyword evidence="8" id="KW-1185">Reference proteome</keyword>
<evidence type="ECO:0000256" key="3">
    <source>
        <dbReference type="ARBA" id="ARBA00022827"/>
    </source>
</evidence>
<evidence type="ECO:0000256" key="2">
    <source>
        <dbReference type="ARBA" id="ARBA00022630"/>
    </source>
</evidence>
<dbReference type="PRINTS" id="PR00411">
    <property type="entry name" value="PNDRDTASEI"/>
</dbReference>
<dbReference type="GO" id="GO:0016651">
    <property type="term" value="F:oxidoreductase activity, acting on NAD(P)H"/>
    <property type="evidence" value="ECO:0007669"/>
    <property type="project" value="TreeGrafter"/>
</dbReference>
<dbReference type="RefSeq" id="WP_230479997.1">
    <property type="nucleotide sequence ID" value="NZ_BMXL01000009.1"/>
</dbReference>
<evidence type="ECO:0000313" key="8">
    <source>
        <dbReference type="Proteomes" id="UP000654947"/>
    </source>
</evidence>
<dbReference type="Proteomes" id="UP000654947">
    <property type="component" value="Unassembled WGS sequence"/>
</dbReference>
<dbReference type="InterPro" id="IPR036188">
    <property type="entry name" value="FAD/NAD-bd_sf"/>
</dbReference>
<feature type="domain" description="Reductase C-terminal" evidence="6">
    <location>
        <begin position="308"/>
        <end position="373"/>
    </location>
</feature>
<keyword evidence="2" id="KW-0285">Flavoprotein</keyword>
<dbReference type="PANTHER" id="PTHR43557">
    <property type="entry name" value="APOPTOSIS-INDUCING FACTOR 1"/>
    <property type="match status" value="1"/>
</dbReference>
<dbReference type="SUPFAM" id="SSF55424">
    <property type="entry name" value="FAD/NAD-linked reductases, dimerisation (C-terminal) domain"/>
    <property type="match status" value="1"/>
</dbReference>
<dbReference type="PRINTS" id="PR00368">
    <property type="entry name" value="FADPNR"/>
</dbReference>
<keyword evidence="3" id="KW-0274">FAD</keyword>
<dbReference type="InterPro" id="IPR016156">
    <property type="entry name" value="FAD/NAD-linked_Rdtase_dimer_sf"/>
</dbReference>
<comment type="cofactor">
    <cofactor evidence="1">
        <name>FAD</name>
        <dbReference type="ChEBI" id="CHEBI:57692"/>
    </cofactor>
</comment>
<comment type="caution">
    <text evidence="7">The sequence shown here is derived from an EMBL/GenBank/DDBJ whole genome shotgun (WGS) entry which is preliminary data.</text>
</comment>
<evidence type="ECO:0000313" key="7">
    <source>
        <dbReference type="EMBL" id="GHD24848.1"/>
    </source>
</evidence>
<dbReference type="Gene3D" id="3.30.390.30">
    <property type="match status" value="1"/>
</dbReference>
<accession>A0A919CHI0</accession>
<reference evidence="7 8" key="1">
    <citation type="journal article" date="2014" name="Int. J. Syst. Evol. Microbiol.">
        <title>Complete genome sequence of Corynebacterium casei LMG S-19264T (=DSM 44701T), isolated from a smear-ripened cheese.</title>
        <authorList>
            <consortium name="US DOE Joint Genome Institute (JGI-PGF)"/>
            <person name="Walter F."/>
            <person name="Albersmeier A."/>
            <person name="Kalinowski J."/>
            <person name="Ruckert C."/>
        </authorList>
    </citation>
    <scope>NUCLEOTIDE SEQUENCE [LARGE SCALE GENOMIC DNA]</scope>
    <source>
        <strain evidence="7 8">KCTC 19473</strain>
    </source>
</reference>
<dbReference type="GO" id="GO:0005737">
    <property type="term" value="C:cytoplasm"/>
    <property type="evidence" value="ECO:0007669"/>
    <property type="project" value="TreeGrafter"/>
</dbReference>